<feature type="repeat" description="WD" evidence="7">
    <location>
        <begin position="745"/>
        <end position="777"/>
    </location>
</feature>
<dbReference type="InterPro" id="IPR002037">
    <property type="entry name" value="Glyco_hydro_8"/>
</dbReference>
<dbReference type="InterPro" id="IPR011650">
    <property type="entry name" value="Peptidase_M20_dimer"/>
</dbReference>
<accession>A0A261Y1K8</accession>
<dbReference type="GO" id="GO:0005975">
    <property type="term" value="P:carbohydrate metabolic process"/>
    <property type="evidence" value="ECO:0007669"/>
    <property type="project" value="InterPro"/>
</dbReference>
<dbReference type="SUPFAM" id="SSF48208">
    <property type="entry name" value="Six-hairpin glycosidases"/>
    <property type="match status" value="1"/>
</dbReference>
<dbReference type="CDD" id="cd05672">
    <property type="entry name" value="M20_ACY1L2-like"/>
    <property type="match status" value="1"/>
</dbReference>
<dbReference type="Pfam" id="PF07687">
    <property type="entry name" value="M20_dimer"/>
    <property type="match status" value="1"/>
</dbReference>
<dbReference type="Proteomes" id="UP000242875">
    <property type="component" value="Unassembled WGS sequence"/>
</dbReference>
<dbReference type="InterPro" id="IPR036322">
    <property type="entry name" value="WD40_repeat_dom_sf"/>
</dbReference>
<dbReference type="Pfam" id="PF01546">
    <property type="entry name" value="Peptidase_M20"/>
    <property type="match status" value="1"/>
</dbReference>
<dbReference type="OrthoDB" id="400at2759"/>
<dbReference type="AlphaFoldDB" id="A0A261Y1K8"/>
<evidence type="ECO:0000313" key="10">
    <source>
        <dbReference type="Proteomes" id="UP000242875"/>
    </source>
</evidence>
<dbReference type="SUPFAM" id="SSF55031">
    <property type="entry name" value="Bacterial exopeptidase dimerisation domain"/>
    <property type="match status" value="1"/>
</dbReference>
<dbReference type="InterPro" id="IPR001680">
    <property type="entry name" value="WD40_rpt"/>
</dbReference>
<proteinExistence type="inferred from homology"/>
<keyword evidence="5" id="KW-0378">Hydrolase</keyword>
<dbReference type="Pfam" id="PF01270">
    <property type="entry name" value="Glyco_hydro_8"/>
    <property type="match status" value="1"/>
</dbReference>
<comment type="caution">
    <text evidence="9">The sequence shown here is derived from an EMBL/GenBank/DDBJ whole genome shotgun (WGS) entry which is preliminary data.</text>
</comment>
<reference evidence="9 10" key="1">
    <citation type="journal article" date="2017" name="Mycologia">
        <title>Bifiguratus adelaidae, gen. et sp. nov., a new member of Mucoromycotina in endophytic and soil-dwelling habitats.</title>
        <authorList>
            <person name="Torres-Cruz T.J."/>
            <person name="Billingsley Tobias T.L."/>
            <person name="Almatruk M."/>
            <person name="Hesse C."/>
            <person name="Kuske C.R."/>
            <person name="Desiro A."/>
            <person name="Benucci G.M."/>
            <person name="Bonito G."/>
            <person name="Stajich J.E."/>
            <person name="Dunlap C."/>
            <person name="Arnold A.E."/>
            <person name="Porras-Alfaro A."/>
        </authorList>
    </citation>
    <scope>NUCLEOTIDE SEQUENCE [LARGE SCALE GENOMIC DNA]</scope>
    <source>
        <strain evidence="9 10">AZ0501</strain>
    </source>
</reference>
<dbReference type="FunFam" id="3.30.70.360:FF:000004">
    <property type="entry name" value="Peptidase M20 domain-containing protein 2"/>
    <property type="match status" value="1"/>
</dbReference>
<dbReference type="PROSITE" id="PS00678">
    <property type="entry name" value="WD_REPEATS_1"/>
    <property type="match status" value="1"/>
</dbReference>
<organism evidence="9 10">
    <name type="scientific">Bifiguratus adelaidae</name>
    <dbReference type="NCBI Taxonomy" id="1938954"/>
    <lineage>
        <taxon>Eukaryota</taxon>
        <taxon>Fungi</taxon>
        <taxon>Fungi incertae sedis</taxon>
        <taxon>Mucoromycota</taxon>
        <taxon>Mucoromycotina</taxon>
        <taxon>Endogonomycetes</taxon>
        <taxon>Endogonales</taxon>
        <taxon>Endogonales incertae sedis</taxon>
        <taxon>Bifiguratus</taxon>
    </lineage>
</organism>
<dbReference type="InterPro" id="IPR002933">
    <property type="entry name" value="Peptidase_M20"/>
</dbReference>
<dbReference type="InterPro" id="IPR008928">
    <property type="entry name" value="6-hairpin_glycosidase_sf"/>
</dbReference>
<dbReference type="InterPro" id="IPR015943">
    <property type="entry name" value="WD40/YVTN_repeat-like_dom_sf"/>
</dbReference>
<dbReference type="InterPro" id="IPR012341">
    <property type="entry name" value="6hp_glycosidase-like_sf"/>
</dbReference>
<feature type="domain" description="Peptidase M20 dimerisation" evidence="8">
    <location>
        <begin position="174"/>
        <end position="265"/>
    </location>
</feature>
<dbReference type="Gene3D" id="3.30.70.360">
    <property type="match status" value="1"/>
</dbReference>
<dbReference type="InterPro" id="IPR019775">
    <property type="entry name" value="WD40_repeat_CS"/>
</dbReference>
<evidence type="ECO:0000256" key="7">
    <source>
        <dbReference type="PROSITE-ProRule" id="PRU00221"/>
    </source>
</evidence>
<dbReference type="GO" id="GO:0004553">
    <property type="term" value="F:hydrolase activity, hydrolyzing O-glycosyl compounds"/>
    <property type="evidence" value="ECO:0007669"/>
    <property type="project" value="InterPro"/>
</dbReference>
<evidence type="ECO:0000259" key="8">
    <source>
        <dbReference type="Pfam" id="PF07687"/>
    </source>
</evidence>
<comment type="similarity">
    <text evidence="1">Belongs to the peptidase M20A family.</text>
</comment>
<dbReference type="SMART" id="SM00320">
    <property type="entry name" value="WD40"/>
    <property type="match status" value="7"/>
</dbReference>
<feature type="repeat" description="WD" evidence="7">
    <location>
        <begin position="610"/>
        <end position="642"/>
    </location>
</feature>
<feature type="repeat" description="WD" evidence="7">
    <location>
        <begin position="790"/>
        <end position="831"/>
    </location>
</feature>
<dbReference type="PANTHER" id="PTHR30575:SF0">
    <property type="entry name" value="XAA-ARG DIPEPTIDASE"/>
    <property type="match status" value="1"/>
</dbReference>
<dbReference type="NCBIfam" id="TIGR01891">
    <property type="entry name" value="amidohydrolases"/>
    <property type="match status" value="1"/>
</dbReference>
<evidence type="ECO:0000313" key="9">
    <source>
        <dbReference type="EMBL" id="OZJ04509.1"/>
    </source>
</evidence>
<dbReference type="InterPro" id="IPR036264">
    <property type="entry name" value="Bact_exopeptidase_dim_dom"/>
</dbReference>
<dbReference type="InterPro" id="IPR052030">
    <property type="entry name" value="Peptidase_M20/M20A_hydrolases"/>
</dbReference>
<comment type="similarity">
    <text evidence="2">Belongs to the glycosyl hydrolase 8 (cellulase D) family.</text>
</comment>
<evidence type="ECO:0000256" key="6">
    <source>
        <dbReference type="ARBA" id="ARBA00023295"/>
    </source>
</evidence>
<feature type="repeat" description="WD" evidence="7">
    <location>
        <begin position="651"/>
        <end position="692"/>
    </location>
</feature>
<gene>
    <name evidence="9" type="ORF">BZG36_02237</name>
</gene>
<sequence>MTSVKDIIAQAIEGINADLRDLSVNIHDHPETAFQEVHAHEVLTTYLEQQGFQVVRGAYGMPTAFEAVCQVGSGGRTVAFCSEYDALPGIGHACGHNLIAISGIAAAVATKKVLEETSTEGRVVLLGTPAEEGGGGKCIMSKQGAFKNIDLCMMLHPYNTDLVYAKYLAISDLTVEYFGRSSHASAAPWEGLNALDAVVQCYNGMSMLRQQMPPTHRIHGVILNGGGAPNVIPDKTKARWIVRAPDRKSLMSFMEKVHKIFSSAAMATGTTVKVTADEPYLDVKTNSVLGERYTQYLTESGVTLPSRQEQEAAPMGSTDFGNISYEVPGMHALVDIDTKAAAHTIDFVGAARTPTAHANMLRAAKGIALTAADVYLEKGFYEKVDAEFKASIAKFGFRDFVDVTSFGLRASDMPLFSTLILGFHMYSVVSNGYITHYRASLKIYGQEIANNYSLQAEVIHWSMWSMWSMMACMHDVSTAFCPASNAMLPYFCDPRTVPLGVVAFLGFKMFCGFSSNDSKKSLMTVNSLPICSEAKSPEANSVILVTAGYDHTIRFWEALNGICARTIQHGDSQVNRLVISPDKRFLAAAGNHVVRLYDINSTNPDPIATFGSHSGNVTAVCFVNGGQFIVTASEDHQIKVFDCRGPTLKLQMDQEAPVNDLVVHPNQRELISCDQKGSIKIWNMQETECTHELVPEEDVAVRSVSINTESSRSWTLAAANNKGFVYVWQMRLTEEGTELRPVCKWQAHNNYILRCLLSPDNGLLATCSADSSVRLWEHEPDGKFKLKQKLERHRRWVWECAFSADSAYLVTVSSDHDAMLWDLASGETVREYKGHQKPAAQVFWTCRKEVLKNATSLGVNGYGMLVSVLKRNQQDFDGLLAYFLHWMNSHGLMQWQQQKTHSGNFIPGNEGGDHSATDGDIDIATALFLAAKVWPHGGRLPDGRPVQYRDIAVQLCASIWDWTINKATFVTKLGDWVDDEGEIKLTRPADFILSAFLVFHHDDVARRDGWNRVIDACINVLQHQLSLNPQTGLVADFLELKGHQYVPPKGKVLEDKHDGDYNWNSCRVPWRLAHYYHMTKDARLLPLLQTMAQFFAQQVHKNEDGVLAGYKLNGKPLNDYTDLAFLAPASFLFWTLGWTNELAKITQQMNQLGDNTYFGESIAMITLLQANVPY</sequence>
<evidence type="ECO:0000256" key="3">
    <source>
        <dbReference type="ARBA" id="ARBA00022574"/>
    </source>
</evidence>
<evidence type="ECO:0000256" key="1">
    <source>
        <dbReference type="ARBA" id="ARBA00006247"/>
    </source>
</evidence>
<name>A0A261Y1K8_9FUNG</name>
<dbReference type="Gene3D" id="2.130.10.10">
    <property type="entry name" value="YVTN repeat-like/Quinoprotein amine dehydrogenase"/>
    <property type="match status" value="1"/>
</dbReference>
<dbReference type="Gene3D" id="3.40.630.10">
    <property type="entry name" value="Zn peptidases"/>
    <property type="match status" value="1"/>
</dbReference>
<keyword evidence="6" id="KW-0326">Glycosidase</keyword>
<dbReference type="GO" id="GO:0016805">
    <property type="term" value="F:dipeptidase activity"/>
    <property type="evidence" value="ECO:0007669"/>
    <property type="project" value="TreeGrafter"/>
</dbReference>
<dbReference type="CDD" id="cd00200">
    <property type="entry name" value="WD40"/>
    <property type="match status" value="1"/>
</dbReference>
<dbReference type="EMBL" id="MVBO01000038">
    <property type="protein sequence ID" value="OZJ04509.1"/>
    <property type="molecule type" value="Genomic_DNA"/>
</dbReference>
<dbReference type="Pfam" id="PF00400">
    <property type="entry name" value="WD40"/>
    <property type="match status" value="5"/>
</dbReference>
<evidence type="ECO:0000256" key="2">
    <source>
        <dbReference type="ARBA" id="ARBA00009209"/>
    </source>
</evidence>
<dbReference type="PROSITE" id="PS50294">
    <property type="entry name" value="WD_REPEATS_REGION"/>
    <property type="match status" value="3"/>
</dbReference>
<keyword evidence="4" id="KW-0677">Repeat</keyword>
<dbReference type="PANTHER" id="PTHR30575">
    <property type="entry name" value="PEPTIDASE M20"/>
    <property type="match status" value="1"/>
</dbReference>
<evidence type="ECO:0000256" key="5">
    <source>
        <dbReference type="ARBA" id="ARBA00022801"/>
    </source>
</evidence>
<dbReference type="SUPFAM" id="SSF53187">
    <property type="entry name" value="Zn-dependent exopeptidases"/>
    <property type="match status" value="1"/>
</dbReference>
<dbReference type="PROSITE" id="PS50082">
    <property type="entry name" value="WD_REPEATS_2"/>
    <property type="match status" value="4"/>
</dbReference>
<keyword evidence="10" id="KW-1185">Reference proteome</keyword>
<dbReference type="SUPFAM" id="SSF50978">
    <property type="entry name" value="WD40 repeat-like"/>
    <property type="match status" value="1"/>
</dbReference>
<keyword evidence="3 7" id="KW-0853">WD repeat</keyword>
<evidence type="ECO:0000256" key="4">
    <source>
        <dbReference type="ARBA" id="ARBA00022737"/>
    </source>
</evidence>
<dbReference type="PRINTS" id="PR00735">
    <property type="entry name" value="GLHYDRLASE8"/>
</dbReference>
<dbReference type="Gene3D" id="1.50.10.10">
    <property type="match status" value="1"/>
</dbReference>
<protein>
    <recommendedName>
        <fullName evidence="8">Peptidase M20 dimerisation domain-containing protein</fullName>
    </recommendedName>
</protein>
<dbReference type="InterPro" id="IPR017439">
    <property type="entry name" value="Amidohydrolase"/>
</dbReference>